<feature type="compositionally biased region" description="Acidic residues" evidence="1">
    <location>
        <begin position="125"/>
        <end position="134"/>
    </location>
</feature>
<protein>
    <submittedName>
        <fullName evidence="2">Uncharacterized protein</fullName>
    </submittedName>
</protein>
<organism evidence="2 3">
    <name type="scientific">Stylosanthes scabra</name>
    <dbReference type="NCBI Taxonomy" id="79078"/>
    <lineage>
        <taxon>Eukaryota</taxon>
        <taxon>Viridiplantae</taxon>
        <taxon>Streptophyta</taxon>
        <taxon>Embryophyta</taxon>
        <taxon>Tracheophyta</taxon>
        <taxon>Spermatophyta</taxon>
        <taxon>Magnoliopsida</taxon>
        <taxon>eudicotyledons</taxon>
        <taxon>Gunneridae</taxon>
        <taxon>Pentapetalae</taxon>
        <taxon>rosids</taxon>
        <taxon>fabids</taxon>
        <taxon>Fabales</taxon>
        <taxon>Fabaceae</taxon>
        <taxon>Papilionoideae</taxon>
        <taxon>50 kb inversion clade</taxon>
        <taxon>dalbergioids sensu lato</taxon>
        <taxon>Dalbergieae</taxon>
        <taxon>Pterocarpus clade</taxon>
        <taxon>Stylosanthes</taxon>
    </lineage>
</organism>
<evidence type="ECO:0000313" key="3">
    <source>
        <dbReference type="Proteomes" id="UP001341840"/>
    </source>
</evidence>
<accession>A0ABU6R9C6</accession>
<feature type="region of interest" description="Disordered" evidence="1">
    <location>
        <begin position="116"/>
        <end position="203"/>
    </location>
</feature>
<evidence type="ECO:0000313" key="2">
    <source>
        <dbReference type="EMBL" id="MED6120555.1"/>
    </source>
</evidence>
<keyword evidence="3" id="KW-1185">Reference proteome</keyword>
<comment type="caution">
    <text evidence="2">The sequence shown here is derived from an EMBL/GenBank/DDBJ whole genome shotgun (WGS) entry which is preliminary data.</text>
</comment>
<sequence>MQALIPEWMRSHREIYTWRSAVPVVCFNFVHMHHVDRVLRQYGGEQPVPRAPVDVTRLMSSTGRGDDVWWPERLATWYEGWRGRGSPQVLVTVHEGDLRGTQRYYEWFVAAARHGRAEEQQQYDGQDEPGEGDGGEAAQDDQPRAQAEEQPDYDPHDRGISPSAMISFSPCRYPSPHQEGTSSYHEHGHFQQHPFSPHQADTSAYHQQPFVPQTQEHTGLAELYQMTTCSPAEFSSIVNTFRMTRAQHSGPGGSGPWCPRLRPISPIQMSAIHRHKRLAMFNTLNTRSESPEHLVKLTTLHLQRIALVVRTNLQIHNRARTELL</sequence>
<dbReference type="EMBL" id="JASCZI010030281">
    <property type="protein sequence ID" value="MED6120555.1"/>
    <property type="molecule type" value="Genomic_DNA"/>
</dbReference>
<reference evidence="2 3" key="1">
    <citation type="journal article" date="2023" name="Plants (Basel)">
        <title>Bridging the Gap: Combining Genomics and Transcriptomics Approaches to Understand Stylosanthes scabra, an Orphan Legume from the Brazilian Caatinga.</title>
        <authorList>
            <person name="Ferreira-Neto J.R.C."/>
            <person name="da Silva M.D."/>
            <person name="Binneck E."/>
            <person name="de Melo N.F."/>
            <person name="da Silva R.H."/>
            <person name="de Melo A.L.T.M."/>
            <person name="Pandolfi V."/>
            <person name="Bustamante F.O."/>
            <person name="Brasileiro-Vidal A.C."/>
            <person name="Benko-Iseppon A.M."/>
        </authorList>
    </citation>
    <scope>NUCLEOTIDE SEQUENCE [LARGE SCALE GENOMIC DNA]</scope>
    <source>
        <tissue evidence="2">Leaves</tissue>
    </source>
</reference>
<dbReference type="Proteomes" id="UP001341840">
    <property type="component" value="Unassembled WGS sequence"/>
</dbReference>
<evidence type="ECO:0000256" key="1">
    <source>
        <dbReference type="SAM" id="MobiDB-lite"/>
    </source>
</evidence>
<feature type="compositionally biased region" description="Basic and acidic residues" evidence="1">
    <location>
        <begin position="141"/>
        <end position="159"/>
    </location>
</feature>
<name>A0ABU6R9C6_9FABA</name>
<gene>
    <name evidence="2" type="ORF">PIB30_021876</name>
</gene>
<proteinExistence type="predicted"/>